<comment type="caution">
    <text evidence="5">The sequence shown here is derived from an EMBL/GenBank/DDBJ whole genome shotgun (WGS) entry which is preliminary data.</text>
</comment>
<dbReference type="Pfam" id="PF00285">
    <property type="entry name" value="Citrate_synt"/>
    <property type="match status" value="1"/>
</dbReference>
<dbReference type="Gene3D" id="1.10.230.10">
    <property type="entry name" value="Cytochrome P450-Terp, domain 2"/>
    <property type="match status" value="1"/>
</dbReference>
<keyword evidence="6" id="KW-1185">Reference proteome</keyword>
<reference evidence="5 6" key="1">
    <citation type="submission" date="2017-03" db="EMBL/GenBank/DDBJ databases">
        <title>Draft Genome sequence of Marispirochaeta sp. strain JC444.</title>
        <authorList>
            <person name="Shivani Y."/>
            <person name="Subhash Y."/>
            <person name="Sasikala C."/>
            <person name="Ramana C."/>
        </authorList>
    </citation>
    <scope>NUCLEOTIDE SEQUENCE [LARGE SCALE GENOMIC DNA]</scope>
    <source>
        <strain evidence="5 6">JC444</strain>
    </source>
</reference>
<dbReference type="EMBL" id="MWQY01000023">
    <property type="protein sequence ID" value="ORC31848.1"/>
    <property type="molecule type" value="Genomic_DNA"/>
</dbReference>
<dbReference type="Proteomes" id="UP000192343">
    <property type="component" value="Unassembled WGS sequence"/>
</dbReference>
<dbReference type="CDD" id="cd06113">
    <property type="entry name" value="citrate_synt_like_1_2"/>
    <property type="match status" value="1"/>
</dbReference>
<evidence type="ECO:0000313" key="6">
    <source>
        <dbReference type="Proteomes" id="UP000192343"/>
    </source>
</evidence>
<evidence type="ECO:0000256" key="3">
    <source>
        <dbReference type="ARBA" id="ARBA00012972"/>
    </source>
</evidence>
<dbReference type="UniPathway" id="UPA00223"/>
<dbReference type="InterPro" id="IPR016142">
    <property type="entry name" value="Citrate_synth-like_lrg_a-sub"/>
</dbReference>
<accession>A0A1Y1RU44</accession>
<dbReference type="GO" id="GO:0006099">
    <property type="term" value="P:tricarboxylic acid cycle"/>
    <property type="evidence" value="ECO:0007669"/>
    <property type="project" value="UniProtKB-UniPathway"/>
</dbReference>
<dbReference type="AlphaFoldDB" id="A0A1Y1RU44"/>
<protein>
    <recommendedName>
        <fullName evidence="3">citrate synthase (unknown stereospecificity)</fullName>
        <ecNumber evidence="3">2.3.3.16</ecNumber>
    </recommendedName>
</protein>
<dbReference type="RefSeq" id="WP_083052519.1">
    <property type="nucleotide sequence ID" value="NZ_MWQY01000023.1"/>
</dbReference>
<dbReference type="PANTHER" id="PTHR11739:SF4">
    <property type="entry name" value="CITRATE SYNTHASE, PEROXISOMAL"/>
    <property type="match status" value="1"/>
</dbReference>
<dbReference type="OrthoDB" id="9800864at2"/>
<name>A0A1Y1RU44_9SPIO</name>
<comment type="similarity">
    <text evidence="2">Belongs to the citrate synthase family.</text>
</comment>
<dbReference type="InterPro" id="IPR036969">
    <property type="entry name" value="Citrate_synthase_sf"/>
</dbReference>
<evidence type="ECO:0000256" key="2">
    <source>
        <dbReference type="ARBA" id="ARBA00010566"/>
    </source>
</evidence>
<dbReference type="InterPro" id="IPR016143">
    <property type="entry name" value="Citrate_synth-like_sm_a-sub"/>
</dbReference>
<dbReference type="GO" id="GO:0005829">
    <property type="term" value="C:cytosol"/>
    <property type="evidence" value="ECO:0007669"/>
    <property type="project" value="TreeGrafter"/>
</dbReference>
<dbReference type="PANTHER" id="PTHR11739">
    <property type="entry name" value="CITRATE SYNTHASE"/>
    <property type="match status" value="1"/>
</dbReference>
<proteinExistence type="inferred from homology"/>
<gene>
    <name evidence="5" type="ORF">B4O97_16425</name>
</gene>
<evidence type="ECO:0000313" key="5">
    <source>
        <dbReference type="EMBL" id="ORC31848.1"/>
    </source>
</evidence>
<comment type="pathway">
    <text evidence="1">Carbohydrate metabolism; tricarboxylic acid cycle; isocitrate from oxaloacetate: step 1/2.</text>
</comment>
<dbReference type="PRINTS" id="PR00143">
    <property type="entry name" value="CITRTSNTHASE"/>
</dbReference>
<dbReference type="SUPFAM" id="SSF48256">
    <property type="entry name" value="Citrate synthase"/>
    <property type="match status" value="1"/>
</dbReference>
<dbReference type="GO" id="GO:0005975">
    <property type="term" value="P:carbohydrate metabolic process"/>
    <property type="evidence" value="ECO:0007669"/>
    <property type="project" value="TreeGrafter"/>
</dbReference>
<organism evidence="5 6">
    <name type="scientific">Marispirochaeta aestuarii</name>
    <dbReference type="NCBI Taxonomy" id="1963862"/>
    <lineage>
        <taxon>Bacteria</taxon>
        <taxon>Pseudomonadati</taxon>
        <taxon>Spirochaetota</taxon>
        <taxon>Spirochaetia</taxon>
        <taxon>Spirochaetales</taxon>
        <taxon>Spirochaetaceae</taxon>
        <taxon>Marispirochaeta</taxon>
    </lineage>
</organism>
<dbReference type="InterPro" id="IPR002020">
    <property type="entry name" value="Citrate_synthase"/>
</dbReference>
<dbReference type="EC" id="2.3.3.16" evidence="3"/>
<keyword evidence="4" id="KW-0808">Transferase</keyword>
<dbReference type="Gene3D" id="1.10.580.10">
    <property type="entry name" value="Citrate Synthase, domain 1"/>
    <property type="match status" value="1"/>
</dbReference>
<sequence>MKQDWLEKFAGKAQANTKIPLDFYEKFNVKRGLRNADGTGVLVGLTEIGDVHGYIMDEGDKIPVEGRLRYRGIDVVDLVRGFQNEKRFGFEETAFLLIFGSLPNKSELESFGKLINESSFLPVNFTEDNILKAPSQDIMNKMARSVLVAYSYDAAAEDYSVANTLRQCITLIAQLPIFAAYGYQARRHNFYNESLYIHNPNPELSTAENMLQMIRPDQTYSQLEADLLDLSLVLHAEHGGGNNSAFTVHVVSSAETDTYSTMAAAIGSLKGAKHGGANIKVMGMMEDIKANVKDWSSETEVGNYLKKILNREAYDKSGLIYGIGHAVYTLSDPRAVLLRERAELLAREKNHEEEFNLYSMIEKLAPRVFQEVKNSDKVVSPNVDFFSGFVYSMLNIPFELYTPLFAISRIAGWSAHRMEELISGGRIIRPAYKSIVRPRNYIPLDAREND</sequence>
<dbReference type="STRING" id="1963862.B4O97_16425"/>
<dbReference type="NCBIfam" id="NF010635">
    <property type="entry name" value="PRK14032.1"/>
    <property type="match status" value="1"/>
</dbReference>
<evidence type="ECO:0000256" key="4">
    <source>
        <dbReference type="ARBA" id="ARBA00022679"/>
    </source>
</evidence>
<evidence type="ECO:0000256" key="1">
    <source>
        <dbReference type="ARBA" id="ARBA00004751"/>
    </source>
</evidence>
<dbReference type="GO" id="GO:0036440">
    <property type="term" value="F:citrate synthase activity"/>
    <property type="evidence" value="ECO:0007669"/>
    <property type="project" value="UniProtKB-EC"/>
</dbReference>